<dbReference type="OrthoDB" id="65466at2157"/>
<dbReference type="InterPro" id="IPR036388">
    <property type="entry name" value="WH-like_DNA-bd_sf"/>
</dbReference>
<evidence type="ECO:0000313" key="6">
    <source>
        <dbReference type="Proteomes" id="UP000028781"/>
    </source>
</evidence>
<evidence type="ECO:0000259" key="4">
    <source>
        <dbReference type="PROSITE" id="PS51118"/>
    </source>
</evidence>
<dbReference type="HOGENOM" id="CLU_2217109_0_0_2"/>
<feature type="domain" description="HTH hxlR-type" evidence="4">
    <location>
        <begin position="1"/>
        <end position="93"/>
    </location>
</feature>
<dbReference type="GeneID" id="24891589"/>
<evidence type="ECO:0000256" key="3">
    <source>
        <dbReference type="ARBA" id="ARBA00023163"/>
    </source>
</evidence>
<keyword evidence="2" id="KW-0238">DNA-binding</keyword>
<dbReference type="RefSeq" id="WP_048201969.1">
    <property type="nucleotide sequence ID" value="NZ_CP009149.1"/>
</dbReference>
<proteinExistence type="predicted"/>
<sequence length="106" mass="12135">MPIFYVLGKKGTIEILYKIKEGVNSFTSIKNALDIEGCGVSTRTLAERLNELEEENLIQKDGSKYYLTKKGQEAIEIIENIMKWEAKWKEAKIPKIIIGMLGDKER</sequence>
<dbReference type="PROSITE" id="PS51118">
    <property type="entry name" value="HTH_HXLR"/>
    <property type="match status" value="1"/>
</dbReference>
<organism evidence="5 6">
    <name type="scientific">Methanocaldococcus bathoardescens</name>
    <dbReference type="NCBI Taxonomy" id="1301915"/>
    <lineage>
        <taxon>Archaea</taxon>
        <taxon>Methanobacteriati</taxon>
        <taxon>Methanobacteriota</taxon>
        <taxon>Methanomada group</taxon>
        <taxon>Methanococci</taxon>
        <taxon>Methanococcales</taxon>
        <taxon>Methanocaldococcaceae</taxon>
        <taxon>Methanocaldococcus</taxon>
    </lineage>
</organism>
<evidence type="ECO:0000256" key="1">
    <source>
        <dbReference type="ARBA" id="ARBA00023015"/>
    </source>
</evidence>
<reference evidence="5 6" key="1">
    <citation type="journal article" date="2015" name="Int. J. Syst. Evol. Microbiol.">
        <title>M ethanocaldococcus bathoardescens sp. nov., a hyperthermophilic methanogen isolated from a volcanically active deep-sea hydrothermal vent.</title>
        <authorList>
            <person name="Stewart L.C."/>
            <person name="Jung J.H."/>
            <person name="Kim Y.T."/>
            <person name="Kwon S.W."/>
            <person name="Park C.S."/>
            <person name="Holden J.F."/>
        </authorList>
    </citation>
    <scope>NUCLEOTIDE SEQUENCE [LARGE SCALE GENOMIC DNA]</scope>
    <source>
        <strain evidence="5 6">JH146</strain>
    </source>
</reference>
<dbReference type="Proteomes" id="UP000028781">
    <property type="component" value="Chromosome"/>
</dbReference>
<gene>
    <name evidence="5" type="ORF">JH146_0980</name>
</gene>
<keyword evidence="1" id="KW-0805">Transcription regulation</keyword>
<accession>A0A076LJS2</accession>
<dbReference type="AlphaFoldDB" id="A0A076LJS2"/>
<name>A0A076LJS2_9EURY</name>
<dbReference type="GO" id="GO:0003677">
    <property type="term" value="F:DNA binding"/>
    <property type="evidence" value="ECO:0007669"/>
    <property type="project" value="UniProtKB-KW"/>
</dbReference>
<dbReference type="InterPro" id="IPR036390">
    <property type="entry name" value="WH_DNA-bd_sf"/>
</dbReference>
<dbReference type="EMBL" id="CP009149">
    <property type="protein sequence ID" value="AIJ05824.1"/>
    <property type="molecule type" value="Genomic_DNA"/>
</dbReference>
<dbReference type="PANTHER" id="PTHR33204:SF18">
    <property type="entry name" value="TRANSCRIPTIONAL REGULATORY PROTEIN"/>
    <property type="match status" value="1"/>
</dbReference>
<dbReference type="Pfam" id="PF01638">
    <property type="entry name" value="HxlR"/>
    <property type="match status" value="1"/>
</dbReference>
<protein>
    <recommendedName>
        <fullName evidence="4">HTH hxlR-type domain-containing protein</fullName>
    </recommendedName>
</protein>
<evidence type="ECO:0000256" key="2">
    <source>
        <dbReference type="ARBA" id="ARBA00023125"/>
    </source>
</evidence>
<evidence type="ECO:0000313" key="5">
    <source>
        <dbReference type="EMBL" id="AIJ05824.1"/>
    </source>
</evidence>
<dbReference type="STRING" id="1301915.JH146_0980"/>
<keyword evidence="3" id="KW-0804">Transcription</keyword>
<dbReference type="Gene3D" id="1.10.10.10">
    <property type="entry name" value="Winged helix-like DNA-binding domain superfamily/Winged helix DNA-binding domain"/>
    <property type="match status" value="1"/>
</dbReference>
<dbReference type="KEGG" id="mjh:JH146_0980"/>
<dbReference type="InterPro" id="IPR002577">
    <property type="entry name" value="HTH_HxlR"/>
</dbReference>
<keyword evidence="6" id="KW-1185">Reference proteome</keyword>
<dbReference type="SUPFAM" id="SSF46785">
    <property type="entry name" value="Winged helix' DNA-binding domain"/>
    <property type="match status" value="1"/>
</dbReference>
<dbReference type="PANTHER" id="PTHR33204">
    <property type="entry name" value="TRANSCRIPTIONAL REGULATOR, MARR FAMILY"/>
    <property type="match status" value="1"/>
</dbReference>